<organism evidence="1 2">
    <name type="scientific">Mycena maculata</name>
    <dbReference type="NCBI Taxonomy" id="230809"/>
    <lineage>
        <taxon>Eukaryota</taxon>
        <taxon>Fungi</taxon>
        <taxon>Dikarya</taxon>
        <taxon>Basidiomycota</taxon>
        <taxon>Agaricomycotina</taxon>
        <taxon>Agaricomycetes</taxon>
        <taxon>Agaricomycetidae</taxon>
        <taxon>Agaricales</taxon>
        <taxon>Marasmiineae</taxon>
        <taxon>Mycenaceae</taxon>
        <taxon>Mycena</taxon>
    </lineage>
</organism>
<name>A0AAD7I0J2_9AGAR</name>
<dbReference type="Proteomes" id="UP001215280">
    <property type="component" value="Unassembled WGS sequence"/>
</dbReference>
<evidence type="ECO:0000313" key="1">
    <source>
        <dbReference type="EMBL" id="KAJ7731455.1"/>
    </source>
</evidence>
<keyword evidence="2" id="KW-1185">Reference proteome</keyword>
<gene>
    <name evidence="1" type="ORF">DFH07DRAFT_781279</name>
</gene>
<proteinExistence type="predicted"/>
<protein>
    <submittedName>
        <fullName evidence="1">Uncharacterized protein</fullName>
    </submittedName>
</protein>
<sequence length="118" mass="13424">MPYISTKQIPVYFSSLVLANRALFPMDVRWGPLACKHSCSFMRIPPAEVQAITLTEEKTPSTRYIANYSRLAPNGRTHGPPTRSQILFLKIPPAEVQATTITKEKTTKYNIFRLIQEQ</sequence>
<accession>A0AAD7I0J2</accession>
<dbReference type="AlphaFoldDB" id="A0AAD7I0J2"/>
<dbReference type="EMBL" id="JARJLG010000183">
    <property type="protein sequence ID" value="KAJ7731455.1"/>
    <property type="molecule type" value="Genomic_DNA"/>
</dbReference>
<reference evidence="1" key="1">
    <citation type="submission" date="2023-03" db="EMBL/GenBank/DDBJ databases">
        <title>Massive genome expansion in bonnet fungi (Mycena s.s.) driven by repeated elements and novel gene families across ecological guilds.</title>
        <authorList>
            <consortium name="Lawrence Berkeley National Laboratory"/>
            <person name="Harder C.B."/>
            <person name="Miyauchi S."/>
            <person name="Viragh M."/>
            <person name="Kuo A."/>
            <person name="Thoen E."/>
            <person name="Andreopoulos B."/>
            <person name="Lu D."/>
            <person name="Skrede I."/>
            <person name="Drula E."/>
            <person name="Henrissat B."/>
            <person name="Morin E."/>
            <person name="Kohler A."/>
            <person name="Barry K."/>
            <person name="LaButti K."/>
            <person name="Morin E."/>
            <person name="Salamov A."/>
            <person name="Lipzen A."/>
            <person name="Mereny Z."/>
            <person name="Hegedus B."/>
            <person name="Baldrian P."/>
            <person name="Stursova M."/>
            <person name="Weitz H."/>
            <person name="Taylor A."/>
            <person name="Grigoriev I.V."/>
            <person name="Nagy L.G."/>
            <person name="Martin F."/>
            <person name="Kauserud H."/>
        </authorList>
    </citation>
    <scope>NUCLEOTIDE SEQUENCE</scope>
    <source>
        <strain evidence="1">CBHHK188m</strain>
    </source>
</reference>
<evidence type="ECO:0000313" key="2">
    <source>
        <dbReference type="Proteomes" id="UP001215280"/>
    </source>
</evidence>
<comment type="caution">
    <text evidence="1">The sequence shown here is derived from an EMBL/GenBank/DDBJ whole genome shotgun (WGS) entry which is preliminary data.</text>
</comment>